<dbReference type="Gene3D" id="2.60.260.20">
    <property type="entry name" value="Urease metallochaperone UreE, N-terminal domain"/>
    <property type="match status" value="1"/>
</dbReference>
<feature type="domain" description="J" evidence="3">
    <location>
        <begin position="4"/>
        <end position="69"/>
    </location>
</feature>
<dbReference type="InterPro" id="IPR051339">
    <property type="entry name" value="DnaJ_subfamily_B"/>
</dbReference>
<dbReference type="GO" id="GO:0005829">
    <property type="term" value="C:cytosol"/>
    <property type="evidence" value="ECO:0007669"/>
    <property type="project" value="TreeGrafter"/>
</dbReference>
<dbReference type="InterPro" id="IPR036869">
    <property type="entry name" value="J_dom_sf"/>
</dbReference>
<dbReference type="PANTHER" id="PTHR24078">
    <property type="entry name" value="DNAJ HOMOLOG SUBFAMILY C MEMBER"/>
    <property type="match status" value="1"/>
</dbReference>
<proteinExistence type="predicted"/>
<name>A0A812DLI0_ACAPH</name>
<dbReference type="Pfam" id="PF00226">
    <property type="entry name" value="DnaJ"/>
    <property type="match status" value="1"/>
</dbReference>
<dbReference type="SMART" id="SM00271">
    <property type="entry name" value="DnaJ"/>
    <property type="match status" value="1"/>
</dbReference>
<accession>A0A812DLI0</accession>
<dbReference type="InterPro" id="IPR008971">
    <property type="entry name" value="HSP40/DnaJ_pept-bd"/>
</dbReference>
<dbReference type="FunFam" id="2.60.260.20:FF:000002">
    <property type="entry name" value="Dnaj homolog subfamily b member"/>
    <property type="match status" value="1"/>
</dbReference>
<keyword evidence="1" id="KW-0143">Chaperone</keyword>
<keyword evidence="5" id="KW-1185">Reference proteome</keyword>
<evidence type="ECO:0000313" key="5">
    <source>
        <dbReference type="Proteomes" id="UP000597762"/>
    </source>
</evidence>
<dbReference type="GO" id="GO:0006457">
    <property type="term" value="P:protein folding"/>
    <property type="evidence" value="ECO:0007669"/>
    <property type="project" value="InterPro"/>
</dbReference>
<sequence>MGVDYYELLGLRRNATDGDIKKNYRKWSLFYHPDKNNDDLQAEVKFFQLAEAYDVLSDKKRKAVYDQFGEEGLKCGVPLKCEEDGEAWTKGYVFHGDAQKVFRDFFGGDNPFQDYFDRIDGDLSMSFGGLEGRSRKKKDPPIERNLFLTLEELYHGCIKKMRISRRVMNEDGHTSSVRDKILNITVRKGWLPNTTITFPNEGDQGPNTIPGESLESF</sequence>
<evidence type="ECO:0000256" key="1">
    <source>
        <dbReference type="ARBA" id="ARBA00023186"/>
    </source>
</evidence>
<dbReference type="SUPFAM" id="SSF46565">
    <property type="entry name" value="Chaperone J-domain"/>
    <property type="match status" value="1"/>
</dbReference>
<dbReference type="OrthoDB" id="550424at2759"/>
<dbReference type="EMBL" id="CAHIKZ030004061">
    <property type="protein sequence ID" value="CAE1306729.1"/>
    <property type="molecule type" value="Genomic_DNA"/>
</dbReference>
<feature type="region of interest" description="Disordered" evidence="2">
    <location>
        <begin position="195"/>
        <end position="217"/>
    </location>
</feature>
<comment type="caution">
    <text evidence="4">The sequence shown here is derived from an EMBL/GenBank/DDBJ whole genome shotgun (WGS) entry which is preliminary data.</text>
</comment>
<organism evidence="4 5">
    <name type="scientific">Acanthosepion pharaonis</name>
    <name type="common">Pharaoh cuttlefish</name>
    <name type="synonym">Sepia pharaonis</name>
    <dbReference type="NCBI Taxonomy" id="158019"/>
    <lineage>
        <taxon>Eukaryota</taxon>
        <taxon>Metazoa</taxon>
        <taxon>Spiralia</taxon>
        <taxon>Lophotrochozoa</taxon>
        <taxon>Mollusca</taxon>
        <taxon>Cephalopoda</taxon>
        <taxon>Coleoidea</taxon>
        <taxon>Decapodiformes</taxon>
        <taxon>Sepiida</taxon>
        <taxon>Sepiina</taxon>
        <taxon>Sepiidae</taxon>
        <taxon>Acanthosepion</taxon>
    </lineage>
</organism>
<evidence type="ECO:0000313" key="4">
    <source>
        <dbReference type="EMBL" id="CAE1306729.1"/>
    </source>
</evidence>
<dbReference type="PROSITE" id="PS00636">
    <property type="entry name" value="DNAJ_1"/>
    <property type="match status" value="1"/>
</dbReference>
<evidence type="ECO:0000259" key="3">
    <source>
        <dbReference type="PROSITE" id="PS50076"/>
    </source>
</evidence>
<dbReference type="PRINTS" id="PR00625">
    <property type="entry name" value="JDOMAIN"/>
</dbReference>
<dbReference type="InterPro" id="IPR002939">
    <property type="entry name" value="DnaJ_C"/>
</dbReference>
<dbReference type="Proteomes" id="UP000597762">
    <property type="component" value="Unassembled WGS sequence"/>
</dbReference>
<dbReference type="FunFam" id="1.10.287.110:FF:000106">
    <property type="entry name" value="Putative heat shock protein-like protein"/>
    <property type="match status" value="1"/>
</dbReference>
<dbReference type="SUPFAM" id="SSF49493">
    <property type="entry name" value="HSP40/DnaJ peptide-binding domain"/>
    <property type="match status" value="1"/>
</dbReference>
<gene>
    <name evidence="4" type="ORF">SPHA_58905</name>
</gene>
<dbReference type="CDD" id="cd06257">
    <property type="entry name" value="DnaJ"/>
    <property type="match status" value="1"/>
</dbReference>
<evidence type="ECO:0000256" key="2">
    <source>
        <dbReference type="SAM" id="MobiDB-lite"/>
    </source>
</evidence>
<dbReference type="PROSITE" id="PS50076">
    <property type="entry name" value="DNAJ_2"/>
    <property type="match status" value="1"/>
</dbReference>
<protein>
    <submittedName>
        <fullName evidence="4">DNAJB13</fullName>
    </submittedName>
</protein>
<dbReference type="AlphaFoldDB" id="A0A812DLI0"/>
<dbReference type="InterPro" id="IPR001623">
    <property type="entry name" value="DnaJ_domain"/>
</dbReference>
<dbReference type="PANTHER" id="PTHR24078:SF519">
    <property type="entry name" value="DNAJ HOMOLOG SUBFAMILY B MEMBER 13"/>
    <property type="match status" value="1"/>
</dbReference>
<reference evidence="4" key="1">
    <citation type="submission" date="2021-01" db="EMBL/GenBank/DDBJ databases">
        <authorList>
            <person name="Li R."/>
            <person name="Bekaert M."/>
        </authorList>
    </citation>
    <scope>NUCLEOTIDE SEQUENCE</scope>
    <source>
        <strain evidence="4">Farmed</strain>
    </source>
</reference>
<dbReference type="InterPro" id="IPR018253">
    <property type="entry name" value="DnaJ_domain_CS"/>
</dbReference>
<dbReference type="Gene3D" id="1.10.287.110">
    <property type="entry name" value="DnaJ domain"/>
    <property type="match status" value="1"/>
</dbReference>
<dbReference type="Pfam" id="PF01556">
    <property type="entry name" value="DnaJ_C"/>
    <property type="match status" value="1"/>
</dbReference>
<dbReference type="GO" id="GO:0051087">
    <property type="term" value="F:protein-folding chaperone binding"/>
    <property type="evidence" value="ECO:0007669"/>
    <property type="project" value="TreeGrafter"/>
</dbReference>
<dbReference type="GO" id="GO:0051082">
    <property type="term" value="F:unfolded protein binding"/>
    <property type="evidence" value="ECO:0007669"/>
    <property type="project" value="InterPro"/>
</dbReference>